<name>A0A238Z0Q7_HALEZ</name>
<dbReference type="SMART" id="SM01126">
    <property type="entry name" value="DDE_Tnp_IS1595"/>
    <property type="match status" value="1"/>
</dbReference>
<dbReference type="NCBIfam" id="NF033547">
    <property type="entry name" value="transpos_IS1595"/>
    <property type="match status" value="1"/>
</dbReference>
<protein>
    <submittedName>
        <fullName evidence="3">ISXO2-like transposase domain-containing protein</fullName>
    </submittedName>
</protein>
<accession>A0A238Z0Q7</accession>
<sequence>MYEDRPAFGQRLSELAELGVIEFRAEPLDAIVERRLKTIWEERSCPHCGADNLHALNGSDRIWCGRCDWKTTYTRGTPFYDSELTPGEFLIAFILYADTLLSITQIAELLSPCYTTLHDQLREFETAFCRGFPTVWERISQTVDGPTQVDETQQVCSGFKGQDPPREGLNRGGSPEGGRTRWTGDQGDELTLVAACRDVLRVVSAQEGSDYEDDLGPVIEEADGLSQPLGEVWTDGLPAYRGMEHDHQYVVHDERYVSDKGVHTNQVECLWSLLQPWLAKFRGLSKQGLEQAARTYGFLRSLNLTGAPIHSLVDCIAVNVFR</sequence>
<reference evidence="4" key="1">
    <citation type="submission" date="2017-06" db="EMBL/GenBank/DDBJ databases">
        <authorList>
            <person name="Varghese N."/>
            <person name="Submissions S."/>
        </authorList>
    </citation>
    <scope>NUCLEOTIDE SEQUENCE [LARGE SCALE GENOMIC DNA]</scope>
    <source>
        <strain evidence="4">DSM 19316</strain>
    </source>
</reference>
<dbReference type="Pfam" id="PF12762">
    <property type="entry name" value="DDE_Tnp_IS1595"/>
    <property type="match status" value="1"/>
</dbReference>
<dbReference type="RefSeq" id="WP_089309358.1">
    <property type="nucleotide sequence ID" value="NZ_FZNK01000024.1"/>
</dbReference>
<dbReference type="InterPro" id="IPR024445">
    <property type="entry name" value="Tnp_ISXO2-like"/>
</dbReference>
<gene>
    <name evidence="3" type="ORF">SAMN06266787_1249</name>
</gene>
<dbReference type="AlphaFoldDB" id="A0A238Z0Q7"/>
<feature type="domain" description="ISXO2-like transposase" evidence="2">
    <location>
        <begin position="142"/>
        <end position="301"/>
    </location>
</feature>
<dbReference type="Proteomes" id="UP000198297">
    <property type="component" value="Unassembled WGS sequence"/>
</dbReference>
<evidence type="ECO:0000313" key="4">
    <source>
        <dbReference type="Proteomes" id="UP000198297"/>
    </source>
</evidence>
<evidence type="ECO:0000259" key="2">
    <source>
        <dbReference type="SMART" id="SM01126"/>
    </source>
</evidence>
<evidence type="ECO:0000256" key="1">
    <source>
        <dbReference type="SAM" id="MobiDB-lite"/>
    </source>
</evidence>
<proteinExistence type="predicted"/>
<feature type="region of interest" description="Disordered" evidence="1">
    <location>
        <begin position="157"/>
        <end position="184"/>
    </location>
</feature>
<organism evidence="3 4">
    <name type="scientific">Halorubrum ezzemoulense</name>
    <name type="common">Halorubrum chaoviator</name>
    <dbReference type="NCBI Taxonomy" id="337243"/>
    <lineage>
        <taxon>Archaea</taxon>
        <taxon>Methanobacteriati</taxon>
        <taxon>Methanobacteriota</taxon>
        <taxon>Stenosarchaea group</taxon>
        <taxon>Halobacteria</taxon>
        <taxon>Halobacteriales</taxon>
        <taxon>Haloferacaceae</taxon>
        <taxon>Halorubrum</taxon>
    </lineage>
</organism>
<dbReference type="EMBL" id="FZNK01000024">
    <property type="protein sequence ID" value="SNR76926.1"/>
    <property type="molecule type" value="Genomic_DNA"/>
</dbReference>
<evidence type="ECO:0000313" key="3">
    <source>
        <dbReference type="EMBL" id="SNR76926.1"/>
    </source>
</evidence>